<dbReference type="PANTHER" id="PTHR45625">
    <property type="entry name" value="PEPTIDYL-PROLYL CIS-TRANS ISOMERASE-RELATED"/>
    <property type="match status" value="1"/>
</dbReference>
<dbReference type="Pfam" id="PF00160">
    <property type="entry name" value="Pro_isomerase"/>
    <property type="match status" value="1"/>
</dbReference>
<keyword evidence="14" id="KW-0539">Nucleus</keyword>
<proteinExistence type="inferred from homology"/>
<evidence type="ECO:0000256" key="5">
    <source>
        <dbReference type="ARBA" id="ARBA00022737"/>
    </source>
</evidence>
<dbReference type="Gene3D" id="2.40.100.10">
    <property type="entry name" value="Cyclophilin-like"/>
    <property type="match status" value="1"/>
</dbReference>
<dbReference type="GO" id="GO:0070461">
    <property type="term" value="C:SAGA-type complex"/>
    <property type="evidence" value="ECO:0007669"/>
    <property type="project" value="UniProtKB-ARBA"/>
</dbReference>
<dbReference type="InterPro" id="IPR020892">
    <property type="entry name" value="Cyclophilin-type_PPIase_CS"/>
</dbReference>
<accession>A0A0E9NDB3</accession>
<dbReference type="EMBL" id="BACD03000011">
    <property type="protein sequence ID" value="GAO47834.1"/>
    <property type="molecule type" value="Genomic_DNA"/>
</dbReference>
<keyword evidence="12" id="KW-0804">Transcription</keyword>
<feature type="compositionally biased region" description="Low complexity" evidence="16">
    <location>
        <begin position="196"/>
        <end position="209"/>
    </location>
</feature>
<dbReference type="GO" id="GO:0006457">
    <property type="term" value="P:protein folding"/>
    <property type="evidence" value="ECO:0007669"/>
    <property type="project" value="InterPro"/>
</dbReference>
<comment type="subcellular location">
    <subcellularLocation>
        <location evidence="2 15">Nucleus</location>
    </subcellularLocation>
</comment>
<dbReference type="Pfam" id="PF08209">
    <property type="entry name" value="Sgf11"/>
    <property type="match status" value="1"/>
</dbReference>
<keyword evidence="3" id="KW-0853">WD repeat</keyword>
<evidence type="ECO:0000256" key="11">
    <source>
        <dbReference type="ARBA" id="ARBA00023159"/>
    </source>
</evidence>
<keyword evidence="5" id="KW-0677">Repeat</keyword>
<dbReference type="PROSITE" id="PS00170">
    <property type="entry name" value="CSA_PPIASE_1"/>
    <property type="match status" value="1"/>
</dbReference>
<evidence type="ECO:0000256" key="12">
    <source>
        <dbReference type="ARBA" id="ARBA00023163"/>
    </source>
</evidence>
<dbReference type="InterPro" id="IPR002130">
    <property type="entry name" value="Cyclophilin-type_PPIase_dom"/>
</dbReference>
<dbReference type="GO" id="GO:0003755">
    <property type="term" value="F:peptidyl-prolyl cis-trans isomerase activity"/>
    <property type="evidence" value="ECO:0007669"/>
    <property type="project" value="UniProtKB-KW"/>
</dbReference>
<dbReference type="InterPro" id="IPR013246">
    <property type="entry name" value="SAGA_su_Sgf11"/>
</dbReference>
<feature type="domain" description="PPIase cyclophilin-type" evidence="17">
    <location>
        <begin position="445"/>
        <end position="618"/>
    </location>
</feature>
<gene>
    <name evidence="18" type="ORF">G7K_2031-t2</name>
</gene>
<evidence type="ECO:0000256" key="14">
    <source>
        <dbReference type="ARBA" id="ARBA00023242"/>
    </source>
</evidence>
<organism evidence="18 19">
    <name type="scientific">Saitoella complicata (strain BCRC 22490 / CBS 7301 / JCM 7358 / NBRC 10748 / NRRL Y-17804)</name>
    <dbReference type="NCBI Taxonomy" id="698492"/>
    <lineage>
        <taxon>Eukaryota</taxon>
        <taxon>Fungi</taxon>
        <taxon>Dikarya</taxon>
        <taxon>Ascomycota</taxon>
        <taxon>Taphrinomycotina</taxon>
        <taxon>Taphrinomycotina incertae sedis</taxon>
        <taxon>Saitoella</taxon>
    </lineage>
</organism>
<evidence type="ECO:0000256" key="6">
    <source>
        <dbReference type="ARBA" id="ARBA00022771"/>
    </source>
</evidence>
<sequence length="622" mass="66998">MQLPVARVSQPPYVARRSNGGRARQSPFCHRYRHTKSSSASVPRYLKPVELGELGSGLTQHDLALTLLIYTSPHTMPSSGSGIPPPPPNSIPALSLSILHDLILDNLHDIALSAHTHAHTSRQICPTHNKPCRQFCSLPNKDIWGKDLVNGGKEGGAGGGGGSGAYVRCDICGREVAGSRFAPHLEKCLGLGGARRAASSSKKGSGTASPYTFATNSDASDDDFELSDASTAASGKSKKRKNPPIEKKSHVQKFKQASGGRGASPAVSERANGSGSWDGGGVEMERSRSEGTGGKTLPGKSDALTKAASRQRSTRAEMLEENEPRQEAIWTDPTTRVTHDCNISNNTTELQLRTPKERNIPALTTQALVALPKEESSCAGDMNGSVLILVLPTTTNAPPTNEEQKEVRIRVNPKRPVSETVVELKLKFVGCAERPWTTTENWTSKMGDVVLETSMGPVTVELYWDHAPRTCKNFAELVCSLVREAQHFQLTRYAIQAKRGYYHGVVFHRIIPDFMIQGGDPTGTGRGGSSIYGEKFADEIHPGLKHTGAGVLSMANAGPNSNGSQFFITLAPTPWLDGKHTIFGRVKEGMRTVQRLGLVRTGAADRPVEEVKIIKAGLVEQQ</sequence>
<evidence type="ECO:0000259" key="17">
    <source>
        <dbReference type="PROSITE" id="PS50072"/>
    </source>
</evidence>
<dbReference type="GO" id="GO:0071013">
    <property type="term" value="C:catalytic step 2 spliceosome"/>
    <property type="evidence" value="ECO:0007669"/>
    <property type="project" value="TreeGrafter"/>
</dbReference>
<reference evidence="18 19" key="3">
    <citation type="journal article" date="2015" name="Genome Announc.">
        <title>Draft Genome Sequence of the Archiascomycetous Yeast Saitoella complicata.</title>
        <authorList>
            <person name="Yamauchi K."/>
            <person name="Kondo S."/>
            <person name="Hamamoto M."/>
            <person name="Takahashi Y."/>
            <person name="Ogura Y."/>
            <person name="Hayashi T."/>
            <person name="Nishida H."/>
        </authorList>
    </citation>
    <scope>NUCLEOTIDE SEQUENCE [LARGE SCALE GENOMIC DNA]</scope>
    <source>
        <strain evidence="18 19">NRRL Y-17804</strain>
    </source>
</reference>
<comment type="similarity">
    <text evidence="15">Belongs to the SGF11 family.</text>
</comment>
<evidence type="ECO:0000256" key="13">
    <source>
        <dbReference type="ARBA" id="ARBA00023235"/>
    </source>
</evidence>
<reference evidence="18 19" key="1">
    <citation type="journal article" date="2011" name="J. Gen. Appl. Microbiol.">
        <title>Draft genome sequencing of the enigmatic yeast Saitoella complicata.</title>
        <authorList>
            <person name="Nishida H."/>
            <person name="Hamamoto M."/>
            <person name="Sugiyama J."/>
        </authorList>
    </citation>
    <scope>NUCLEOTIDE SEQUENCE [LARGE SCALE GENOMIC DNA]</scope>
    <source>
        <strain evidence="18 19">NRRL Y-17804</strain>
    </source>
</reference>
<dbReference type="PANTHER" id="PTHR45625:SF4">
    <property type="entry name" value="PEPTIDYLPROLYL ISOMERASE DOMAIN AND WD REPEAT-CONTAINING PROTEIN 1"/>
    <property type="match status" value="1"/>
</dbReference>
<dbReference type="FunFam" id="2.40.100.10:FF:000003">
    <property type="entry name" value="Peptidylprolyl isomerase domain and WD repeat-containing 1"/>
    <property type="match status" value="1"/>
</dbReference>
<dbReference type="InterPro" id="IPR029000">
    <property type="entry name" value="Cyclophilin-like_dom_sf"/>
</dbReference>
<evidence type="ECO:0000256" key="1">
    <source>
        <dbReference type="ARBA" id="ARBA00000971"/>
    </source>
</evidence>
<evidence type="ECO:0000256" key="3">
    <source>
        <dbReference type="ARBA" id="ARBA00022574"/>
    </source>
</evidence>
<dbReference type="PROSITE" id="PS50072">
    <property type="entry name" value="CSA_PPIASE_2"/>
    <property type="match status" value="1"/>
</dbReference>
<evidence type="ECO:0000256" key="8">
    <source>
        <dbReference type="ARBA" id="ARBA00022853"/>
    </source>
</evidence>
<evidence type="ECO:0000256" key="9">
    <source>
        <dbReference type="ARBA" id="ARBA00023015"/>
    </source>
</evidence>
<dbReference type="GO" id="GO:0008270">
    <property type="term" value="F:zinc ion binding"/>
    <property type="evidence" value="ECO:0007669"/>
    <property type="project" value="UniProtKB-KW"/>
</dbReference>
<dbReference type="SUPFAM" id="SSF50891">
    <property type="entry name" value="Cyclophilin-like"/>
    <property type="match status" value="1"/>
</dbReference>
<keyword evidence="10" id="KW-0697">Rotamase</keyword>
<feature type="region of interest" description="Disordered" evidence="16">
    <location>
        <begin position="1"/>
        <end position="27"/>
    </location>
</feature>
<keyword evidence="19" id="KW-1185">Reference proteome</keyword>
<evidence type="ECO:0000256" key="16">
    <source>
        <dbReference type="SAM" id="MobiDB-lite"/>
    </source>
</evidence>
<comment type="caution">
    <text evidence="18">The sequence shown here is derived from an EMBL/GenBank/DDBJ whole genome shotgun (WGS) entry which is preliminary data.</text>
</comment>
<comment type="catalytic activity">
    <reaction evidence="1">
        <text>[protein]-peptidylproline (omega=180) = [protein]-peptidylproline (omega=0)</text>
        <dbReference type="Rhea" id="RHEA:16237"/>
        <dbReference type="Rhea" id="RHEA-COMP:10747"/>
        <dbReference type="Rhea" id="RHEA-COMP:10748"/>
        <dbReference type="ChEBI" id="CHEBI:83833"/>
        <dbReference type="ChEBI" id="CHEBI:83834"/>
        <dbReference type="EC" id="5.2.1.8"/>
    </reaction>
</comment>
<dbReference type="PRINTS" id="PR00153">
    <property type="entry name" value="CSAPPISMRASE"/>
</dbReference>
<keyword evidence="4" id="KW-0479">Metal-binding</keyword>
<evidence type="ECO:0000256" key="15">
    <source>
        <dbReference type="RuleBase" id="RU261113"/>
    </source>
</evidence>
<dbReference type="InterPro" id="IPR044666">
    <property type="entry name" value="Cyclophilin_A-like"/>
</dbReference>
<name>A0A0E9NDB3_SAICN</name>
<dbReference type="Gene3D" id="3.30.160.60">
    <property type="entry name" value="Classic Zinc Finger"/>
    <property type="match status" value="1"/>
</dbReference>
<evidence type="ECO:0000313" key="19">
    <source>
        <dbReference type="Proteomes" id="UP000033140"/>
    </source>
</evidence>
<evidence type="ECO:0000256" key="4">
    <source>
        <dbReference type="ARBA" id="ARBA00022723"/>
    </source>
</evidence>
<keyword evidence="9" id="KW-0805">Transcription regulation</keyword>
<dbReference type="AlphaFoldDB" id="A0A0E9NDB3"/>
<keyword evidence="11 15" id="KW-0010">Activator</keyword>
<evidence type="ECO:0000256" key="10">
    <source>
        <dbReference type="ARBA" id="ARBA00023110"/>
    </source>
</evidence>
<evidence type="ECO:0000256" key="7">
    <source>
        <dbReference type="ARBA" id="ARBA00022833"/>
    </source>
</evidence>
<dbReference type="Proteomes" id="UP000033140">
    <property type="component" value="Unassembled WGS sequence"/>
</dbReference>
<protein>
    <recommendedName>
        <fullName evidence="15">SAGA-associated factor 11</fullName>
    </recommendedName>
</protein>
<feature type="region of interest" description="Disordered" evidence="16">
    <location>
        <begin position="196"/>
        <end position="325"/>
    </location>
</feature>
<evidence type="ECO:0000313" key="18">
    <source>
        <dbReference type="EMBL" id="GAO47834.1"/>
    </source>
</evidence>
<feature type="compositionally biased region" description="Basic and acidic residues" evidence="16">
    <location>
        <begin position="314"/>
        <end position="325"/>
    </location>
</feature>
<dbReference type="STRING" id="698492.A0A0E9NDB3"/>
<keyword evidence="8" id="KW-0156">Chromatin regulator</keyword>
<keyword evidence="7" id="KW-0862">Zinc</keyword>
<keyword evidence="6" id="KW-0863">Zinc-finger</keyword>
<keyword evidence="13" id="KW-0413">Isomerase</keyword>
<dbReference type="GO" id="GO:0006325">
    <property type="term" value="P:chromatin organization"/>
    <property type="evidence" value="ECO:0007669"/>
    <property type="project" value="UniProtKB-KW"/>
</dbReference>
<evidence type="ECO:0000256" key="2">
    <source>
        <dbReference type="ARBA" id="ARBA00004123"/>
    </source>
</evidence>
<reference evidence="18 19" key="2">
    <citation type="journal article" date="2014" name="J. Gen. Appl. Microbiol.">
        <title>The early diverging ascomycetous budding yeast Saitoella complicata has three histone deacetylases belonging to the Clr6, Hos2, and Rpd3 lineages.</title>
        <authorList>
            <person name="Nishida H."/>
            <person name="Matsumoto T."/>
            <person name="Kondo S."/>
            <person name="Hamamoto M."/>
            <person name="Yoshikawa H."/>
        </authorList>
    </citation>
    <scope>NUCLEOTIDE SEQUENCE [LARGE SCALE GENOMIC DNA]</scope>
    <source>
        <strain evidence="18 19">NRRL Y-17804</strain>
    </source>
</reference>